<gene>
    <name evidence="3" type="ORF">CS022_04220</name>
</gene>
<keyword evidence="4" id="KW-1185">Reference proteome</keyword>
<sequence length="82" mass="8993">MLTRFASLLLLCTTVFINGAHGMTKEKTDNKLLFDNGWDSDTWLVVNDGVMGGRSSSAVWTESGILHFRGNLSLENNGGFAR</sequence>
<dbReference type="SUPFAM" id="SSF49785">
    <property type="entry name" value="Galactose-binding domain-like"/>
    <property type="match status" value="1"/>
</dbReference>
<evidence type="ECO:0000256" key="1">
    <source>
        <dbReference type="SAM" id="SignalP"/>
    </source>
</evidence>
<feature type="domain" description="NADH:ubiquinone oxidoreductase intermediate-associated protein 30" evidence="2">
    <location>
        <begin position="34"/>
        <end position="81"/>
    </location>
</feature>
<dbReference type="InterPro" id="IPR013857">
    <property type="entry name" value="NADH-UbQ_OxRdtase-assoc_prot30"/>
</dbReference>
<evidence type="ECO:0000259" key="2">
    <source>
        <dbReference type="Pfam" id="PF08547"/>
    </source>
</evidence>
<dbReference type="EMBL" id="PEIB01000003">
    <property type="protein sequence ID" value="RXJ74271.1"/>
    <property type="molecule type" value="Genomic_DNA"/>
</dbReference>
<name>A0A4Q0YYU9_9GAMM</name>
<comment type="caution">
    <text evidence="3">The sequence shown here is derived from an EMBL/GenBank/DDBJ whole genome shotgun (WGS) entry which is preliminary data.</text>
</comment>
<evidence type="ECO:0000313" key="3">
    <source>
        <dbReference type="EMBL" id="RXJ74271.1"/>
    </source>
</evidence>
<organism evidence="3 4">
    <name type="scientific">Veronia nyctiphanis</name>
    <dbReference type="NCBI Taxonomy" id="1278244"/>
    <lineage>
        <taxon>Bacteria</taxon>
        <taxon>Pseudomonadati</taxon>
        <taxon>Pseudomonadota</taxon>
        <taxon>Gammaproteobacteria</taxon>
        <taxon>Vibrionales</taxon>
        <taxon>Vibrionaceae</taxon>
        <taxon>Veronia</taxon>
    </lineage>
</organism>
<keyword evidence="1" id="KW-0732">Signal</keyword>
<dbReference type="InterPro" id="IPR008979">
    <property type="entry name" value="Galactose-bd-like_sf"/>
</dbReference>
<dbReference type="Pfam" id="PF08547">
    <property type="entry name" value="CIA30"/>
    <property type="match status" value="1"/>
</dbReference>
<proteinExistence type="predicted"/>
<accession>A0A4Q0YYU9</accession>
<evidence type="ECO:0000313" key="4">
    <source>
        <dbReference type="Proteomes" id="UP000290287"/>
    </source>
</evidence>
<dbReference type="AlphaFoldDB" id="A0A4Q0YYU9"/>
<feature type="signal peptide" evidence="1">
    <location>
        <begin position="1"/>
        <end position="22"/>
    </location>
</feature>
<reference evidence="3 4" key="1">
    <citation type="submission" date="2017-10" db="EMBL/GenBank/DDBJ databases">
        <title>Nyctiphanis sp. nov., isolated from the stomach of the euphausiid Nyctiphanes simplex (Hansen, 1911) in the Gulf of California.</title>
        <authorList>
            <person name="Gomez-Gil B."/>
            <person name="Aguilar-Mendez M."/>
            <person name="Lopez-Cortes A."/>
            <person name="Gomez-Gutierrez J."/>
            <person name="Roque A."/>
            <person name="Lang E."/>
            <person name="Gonzalez-Castillo A."/>
        </authorList>
    </citation>
    <scope>NUCLEOTIDE SEQUENCE [LARGE SCALE GENOMIC DNA]</scope>
    <source>
        <strain evidence="3 4">CAIM 600</strain>
    </source>
</reference>
<feature type="chain" id="PRO_5020337696" description="NADH:ubiquinone oxidoreductase intermediate-associated protein 30 domain-containing protein" evidence="1">
    <location>
        <begin position="23"/>
        <end position="82"/>
    </location>
</feature>
<dbReference type="Proteomes" id="UP000290287">
    <property type="component" value="Unassembled WGS sequence"/>
</dbReference>
<protein>
    <recommendedName>
        <fullName evidence="2">NADH:ubiquinone oxidoreductase intermediate-associated protein 30 domain-containing protein</fullName>
    </recommendedName>
</protein>